<dbReference type="AlphaFoldDB" id="A0A139ADM0"/>
<organism evidence="2 3">
    <name type="scientific">Gonapodya prolifera (strain JEL478)</name>
    <name type="common">Monoblepharis prolifera</name>
    <dbReference type="NCBI Taxonomy" id="1344416"/>
    <lineage>
        <taxon>Eukaryota</taxon>
        <taxon>Fungi</taxon>
        <taxon>Fungi incertae sedis</taxon>
        <taxon>Chytridiomycota</taxon>
        <taxon>Chytridiomycota incertae sedis</taxon>
        <taxon>Monoblepharidomycetes</taxon>
        <taxon>Monoblepharidales</taxon>
        <taxon>Gonapodyaceae</taxon>
        <taxon>Gonapodya</taxon>
    </lineage>
</organism>
<sequence length="122" mass="13842">MFEIYQASIGGKLKLKGADAAGVVKKKKKRSKEDKERLEEAVTRTLEESGDGAGESKQREAPNPPPVRKTKAELAFEEVQKKRQQERISKLVTKSHKDRVQEFNERLEKQTEHFDIPKVGPG</sequence>
<name>A0A139ADM0_GONPJ</name>
<feature type="compositionally biased region" description="Basic and acidic residues" evidence="1">
    <location>
        <begin position="31"/>
        <end position="47"/>
    </location>
</feature>
<dbReference type="GO" id="GO:0005730">
    <property type="term" value="C:nucleolus"/>
    <property type="evidence" value="ECO:0007669"/>
    <property type="project" value="TreeGrafter"/>
</dbReference>
<dbReference type="STRING" id="1344416.A0A139ADM0"/>
<evidence type="ECO:0000256" key="1">
    <source>
        <dbReference type="SAM" id="MobiDB-lite"/>
    </source>
</evidence>
<dbReference type="Pfam" id="PF08555">
    <property type="entry name" value="FAM32A"/>
    <property type="match status" value="1"/>
</dbReference>
<dbReference type="OrthoDB" id="205403at2759"/>
<keyword evidence="3" id="KW-1185">Reference proteome</keyword>
<dbReference type="PANTHER" id="PTHR13282:SF6">
    <property type="entry name" value="PROTEIN FAM32A"/>
    <property type="match status" value="1"/>
</dbReference>
<dbReference type="InterPro" id="IPR013865">
    <property type="entry name" value="FAM32A"/>
</dbReference>
<dbReference type="EMBL" id="KQ965768">
    <property type="protein sequence ID" value="KXS14535.1"/>
    <property type="molecule type" value="Genomic_DNA"/>
</dbReference>
<reference evidence="2 3" key="1">
    <citation type="journal article" date="2015" name="Genome Biol. Evol.">
        <title>Phylogenomic analyses indicate that early fungi evolved digesting cell walls of algal ancestors of land plants.</title>
        <authorList>
            <person name="Chang Y."/>
            <person name="Wang S."/>
            <person name="Sekimoto S."/>
            <person name="Aerts A.L."/>
            <person name="Choi C."/>
            <person name="Clum A."/>
            <person name="LaButti K.M."/>
            <person name="Lindquist E.A."/>
            <person name="Yee Ngan C."/>
            <person name="Ohm R.A."/>
            <person name="Salamov A.A."/>
            <person name="Grigoriev I.V."/>
            <person name="Spatafora J.W."/>
            <person name="Berbee M.L."/>
        </authorList>
    </citation>
    <scope>NUCLEOTIDE SEQUENCE [LARGE SCALE GENOMIC DNA]</scope>
    <source>
        <strain evidence="2 3">JEL478</strain>
    </source>
</reference>
<evidence type="ECO:0000313" key="3">
    <source>
        <dbReference type="Proteomes" id="UP000070544"/>
    </source>
</evidence>
<dbReference type="Proteomes" id="UP000070544">
    <property type="component" value="Unassembled WGS sequence"/>
</dbReference>
<accession>A0A139ADM0</accession>
<feature type="region of interest" description="Disordered" evidence="1">
    <location>
        <begin position="19"/>
        <end position="71"/>
    </location>
</feature>
<protein>
    <submittedName>
        <fullName evidence="2">DUF1754-domain-containing protein</fullName>
    </submittedName>
</protein>
<dbReference type="OMA" id="QLSEHHD"/>
<proteinExistence type="predicted"/>
<gene>
    <name evidence="2" type="ORF">M427DRAFT_112465</name>
</gene>
<dbReference type="PANTHER" id="PTHR13282">
    <property type="entry name" value="PROTEIN FAM32A"/>
    <property type="match status" value="1"/>
</dbReference>
<evidence type="ECO:0000313" key="2">
    <source>
        <dbReference type="EMBL" id="KXS14535.1"/>
    </source>
</evidence>